<dbReference type="PANTHER" id="PTHR42909:SF1">
    <property type="entry name" value="CARBOHYDRATE KINASE PFKB DOMAIN-CONTAINING PROTEIN"/>
    <property type="match status" value="1"/>
</dbReference>
<dbReference type="InterPro" id="IPR007342">
    <property type="entry name" value="PsuG"/>
</dbReference>
<dbReference type="EMBL" id="MU128926">
    <property type="protein sequence ID" value="KAF9518265.1"/>
    <property type="molecule type" value="Genomic_DNA"/>
</dbReference>
<dbReference type="InterPro" id="IPR022830">
    <property type="entry name" value="Indigdn_synthA-like"/>
</dbReference>
<evidence type="ECO:0000256" key="4">
    <source>
        <dbReference type="ARBA" id="ARBA00023239"/>
    </source>
</evidence>
<accession>A0A9P6B7A8</accession>
<dbReference type="Pfam" id="PF04227">
    <property type="entry name" value="Indigoidine_A"/>
    <property type="match status" value="1"/>
</dbReference>
<keyword evidence="2" id="KW-0378">Hydrolase</keyword>
<dbReference type="PANTHER" id="PTHR42909">
    <property type="entry name" value="ZGC:136858"/>
    <property type="match status" value="1"/>
</dbReference>
<dbReference type="Proteomes" id="UP000886523">
    <property type="component" value="Unassembled WGS sequence"/>
</dbReference>
<dbReference type="AlphaFoldDB" id="A0A9P6B7A8"/>
<keyword evidence="4" id="KW-0456">Lyase</keyword>
<evidence type="ECO:0000256" key="2">
    <source>
        <dbReference type="ARBA" id="ARBA00022801"/>
    </source>
</evidence>
<dbReference type="SUPFAM" id="SSF110581">
    <property type="entry name" value="Indigoidine synthase A-like"/>
    <property type="match status" value="1"/>
</dbReference>
<evidence type="ECO:0000256" key="3">
    <source>
        <dbReference type="ARBA" id="ARBA00023211"/>
    </source>
</evidence>
<sequence length="247" mass="26395">MISGEIFVGLRRDQLERLADESNARRVKLSRRDLGPAIGAKYDGGTTIAGTMVIAHLAGIRVFATGGLGGVHRGGENSMDISADLTELGRTPVAVVSAGAKSILDLGRTLEYLETQGVTVGTYGESNDFPAFFSAKSGFKSPWTFKDPRNVAEMMYAADQLKLQSGSLIAVPIPAKYEEAGLAIQKAVDQAVYATPWILRRVVELTKGRSIDNNVALIENTSLIGGRIAVEYNKMLANFESPSSAVS</sequence>
<dbReference type="GO" id="GO:0005737">
    <property type="term" value="C:cytoplasm"/>
    <property type="evidence" value="ECO:0007669"/>
    <property type="project" value="TreeGrafter"/>
</dbReference>
<dbReference type="GO" id="GO:0016798">
    <property type="term" value="F:hydrolase activity, acting on glycosyl bonds"/>
    <property type="evidence" value="ECO:0007669"/>
    <property type="project" value="UniProtKB-KW"/>
</dbReference>
<reference evidence="6" key="1">
    <citation type="journal article" date="2020" name="Nat. Commun.">
        <title>Large-scale genome sequencing of mycorrhizal fungi provides insights into the early evolution of symbiotic traits.</title>
        <authorList>
            <person name="Miyauchi S."/>
            <person name="Kiss E."/>
            <person name="Kuo A."/>
            <person name="Drula E."/>
            <person name="Kohler A."/>
            <person name="Sanchez-Garcia M."/>
            <person name="Morin E."/>
            <person name="Andreopoulos B."/>
            <person name="Barry K.W."/>
            <person name="Bonito G."/>
            <person name="Buee M."/>
            <person name="Carver A."/>
            <person name="Chen C."/>
            <person name="Cichocki N."/>
            <person name="Clum A."/>
            <person name="Culley D."/>
            <person name="Crous P.W."/>
            <person name="Fauchery L."/>
            <person name="Girlanda M."/>
            <person name="Hayes R.D."/>
            <person name="Keri Z."/>
            <person name="LaButti K."/>
            <person name="Lipzen A."/>
            <person name="Lombard V."/>
            <person name="Magnuson J."/>
            <person name="Maillard F."/>
            <person name="Murat C."/>
            <person name="Nolan M."/>
            <person name="Ohm R.A."/>
            <person name="Pangilinan J."/>
            <person name="Pereira M.F."/>
            <person name="Perotto S."/>
            <person name="Peter M."/>
            <person name="Pfister S."/>
            <person name="Riley R."/>
            <person name="Sitrit Y."/>
            <person name="Stielow J.B."/>
            <person name="Szollosi G."/>
            <person name="Zifcakova L."/>
            <person name="Stursova M."/>
            <person name="Spatafora J.W."/>
            <person name="Tedersoo L."/>
            <person name="Vaario L.M."/>
            <person name="Yamada A."/>
            <person name="Yan M."/>
            <person name="Wang P."/>
            <person name="Xu J."/>
            <person name="Bruns T."/>
            <person name="Baldrian P."/>
            <person name="Vilgalys R."/>
            <person name="Dunand C."/>
            <person name="Henrissat B."/>
            <person name="Grigoriev I.V."/>
            <person name="Hibbett D."/>
            <person name="Nagy L.G."/>
            <person name="Martin F.M."/>
        </authorList>
    </citation>
    <scope>NUCLEOTIDE SEQUENCE</scope>
    <source>
        <strain evidence="6">UP504</strain>
    </source>
</reference>
<evidence type="ECO:0000313" key="7">
    <source>
        <dbReference type="Proteomes" id="UP000886523"/>
    </source>
</evidence>
<dbReference type="Gene3D" id="3.40.1790.10">
    <property type="entry name" value="Indigoidine synthase domain"/>
    <property type="match status" value="1"/>
</dbReference>
<keyword evidence="3" id="KW-0464">Manganese</keyword>
<evidence type="ECO:0008006" key="8">
    <source>
        <dbReference type="Google" id="ProtNLM"/>
    </source>
</evidence>
<organism evidence="6 7">
    <name type="scientific">Hydnum rufescens UP504</name>
    <dbReference type="NCBI Taxonomy" id="1448309"/>
    <lineage>
        <taxon>Eukaryota</taxon>
        <taxon>Fungi</taxon>
        <taxon>Dikarya</taxon>
        <taxon>Basidiomycota</taxon>
        <taxon>Agaricomycotina</taxon>
        <taxon>Agaricomycetes</taxon>
        <taxon>Cantharellales</taxon>
        <taxon>Hydnaceae</taxon>
        <taxon>Hydnum</taxon>
    </lineage>
</organism>
<dbReference type="GO" id="GO:0004730">
    <property type="term" value="F:pseudouridylate synthase activity"/>
    <property type="evidence" value="ECO:0007669"/>
    <property type="project" value="InterPro"/>
</dbReference>
<dbReference type="OrthoDB" id="198885at2759"/>
<keyword evidence="7" id="KW-1185">Reference proteome</keyword>
<evidence type="ECO:0000256" key="5">
    <source>
        <dbReference type="ARBA" id="ARBA00023295"/>
    </source>
</evidence>
<dbReference type="GO" id="GO:0046872">
    <property type="term" value="F:metal ion binding"/>
    <property type="evidence" value="ECO:0007669"/>
    <property type="project" value="UniProtKB-KW"/>
</dbReference>
<evidence type="ECO:0000256" key="1">
    <source>
        <dbReference type="ARBA" id="ARBA00022723"/>
    </source>
</evidence>
<evidence type="ECO:0000313" key="6">
    <source>
        <dbReference type="EMBL" id="KAF9518265.1"/>
    </source>
</evidence>
<protein>
    <recommendedName>
        <fullName evidence="8">Indigoidine synthase A like protein</fullName>
    </recommendedName>
</protein>
<keyword evidence="5" id="KW-0326">Glycosidase</keyword>
<keyword evidence="1" id="KW-0479">Metal-binding</keyword>
<name>A0A9P6B7A8_9AGAM</name>
<gene>
    <name evidence="6" type="ORF">BS47DRAFT_1338538</name>
</gene>
<comment type="caution">
    <text evidence="6">The sequence shown here is derived from an EMBL/GenBank/DDBJ whole genome shotgun (WGS) entry which is preliminary data.</text>
</comment>
<proteinExistence type="predicted"/>